<keyword evidence="2" id="KW-1185">Reference proteome</keyword>
<evidence type="ECO:0000313" key="3">
    <source>
        <dbReference type="RefSeq" id="XP_045558973.1"/>
    </source>
</evidence>
<dbReference type="GeneID" id="123729136"/>
<name>A0ABM3DJI9_SALSA</name>
<protein>
    <submittedName>
        <fullName evidence="3">Uncharacterized protein</fullName>
    </submittedName>
</protein>
<organism evidence="2 3">
    <name type="scientific">Salmo salar</name>
    <name type="common">Atlantic salmon</name>
    <dbReference type="NCBI Taxonomy" id="8030"/>
    <lineage>
        <taxon>Eukaryota</taxon>
        <taxon>Metazoa</taxon>
        <taxon>Chordata</taxon>
        <taxon>Craniata</taxon>
        <taxon>Vertebrata</taxon>
        <taxon>Euteleostomi</taxon>
        <taxon>Actinopterygii</taxon>
        <taxon>Neopterygii</taxon>
        <taxon>Teleostei</taxon>
        <taxon>Protacanthopterygii</taxon>
        <taxon>Salmoniformes</taxon>
        <taxon>Salmonidae</taxon>
        <taxon>Salmoninae</taxon>
        <taxon>Salmo</taxon>
    </lineage>
</organism>
<dbReference type="Proteomes" id="UP001652741">
    <property type="component" value="Chromosome ssa20"/>
</dbReference>
<accession>A0ABM3DJI9</accession>
<dbReference type="RefSeq" id="XP_045558973.1">
    <property type="nucleotide sequence ID" value="XM_045703017.1"/>
</dbReference>
<evidence type="ECO:0000313" key="2">
    <source>
        <dbReference type="Proteomes" id="UP001652741"/>
    </source>
</evidence>
<feature type="compositionally biased region" description="Polar residues" evidence="1">
    <location>
        <begin position="130"/>
        <end position="140"/>
    </location>
</feature>
<evidence type="ECO:0000256" key="1">
    <source>
        <dbReference type="SAM" id="MobiDB-lite"/>
    </source>
</evidence>
<feature type="compositionally biased region" description="Pro residues" evidence="1">
    <location>
        <begin position="104"/>
        <end position="122"/>
    </location>
</feature>
<feature type="region of interest" description="Disordered" evidence="1">
    <location>
        <begin position="96"/>
        <end position="145"/>
    </location>
</feature>
<proteinExistence type="predicted"/>
<feature type="compositionally biased region" description="Polar residues" evidence="1">
    <location>
        <begin position="1"/>
        <end position="12"/>
    </location>
</feature>
<gene>
    <name evidence="3" type="primary">LOC123729136</name>
</gene>
<feature type="region of interest" description="Disordered" evidence="1">
    <location>
        <begin position="209"/>
        <end position="231"/>
    </location>
</feature>
<sequence length="231" mass="24609">MAVIEQSPNTSDTRTRPPAPSPVTVMIDPAFDENQETQPRPPPTPEHSVIAETYPEPIEDTQVDPFLDEEKDCSLSHPSIQLQCVEDWGGGGVYGQCQGQDFLPEPPSLTPSPFRSPTPSPSPVREESLRSSLTLQTTEPRATPVRHSISISHGNAPLLLSHCVSLGLTTVAVDVHFYPAALASATAAMATVTAATQVNATAAAAPGPQLSSRLAHSQEHDQSFPSMCQSK</sequence>
<reference evidence="3" key="1">
    <citation type="submission" date="2025-08" db="UniProtKB">
        <authorList>
            <consortium name="RefSeq"/>
        </authorList>
    </citation>
    <scope>IDENTIFICATION</scope>
</reference>
<feature type="region of interest" description="Disordered" evidence="1">
    <location>
        <begin position="1"/>
        <end position="56"/>
    </location>
</feature>